<keyword evidence="5 8" id="KW-0378">Hydrolase</keyword>
<evidence type="ECO:0000256" key="4">
    <source>
        <dbReference type="ARBA" id="ARBA00022729"/>
    </source>
</evidence>
<organism evidence="8 9">
    <name type="scientific">Novosphingobium aquae</name>
    <dbReference type="NCBI Taxonomy" id="3133435"/>
    <lineage>
        <taxon>Bacteria</taxon>
        <taxon>Pseudomonadati</taxon>
        <taxon>Pseudomonadota</taxon>
        <taxon>Alphaproteobacteria</taxon>
        <taxon>Sphingomonadales</taxon>
        <taxon>Sphingomonadaceae</taxon>
        <taxon>Novosphingobium</taxon>
    </lineage>
</organism>
<dbReference type="SUPFAM" id="SSF53474">
    <property type="entry name" value="alpha/beta-Hydrolases"/>
    <property type="match status" value="1"/>
</dbReference>
<dbReference type="Proteomes" id="UP001379235">
    <property type="component" value="Unassembled WGS sequence"/>
</dbReference>
<comment type="similarity">
    <text evidence="1">Belongs to the tannase family.</text>
</comment>
<evidence type="ECO:0000256" key="6">
    <source>
        <dbReference type="ARBA" id="ARBA00022837"/>
    </source>
</evidence>
<evidence type="ECO:0000256" key="5">
    <source>
        <dbReference type="ARBA" id="ARBA00022801"/>
    </source>
</evidence>
<dbReference type="InterPro" id="IPR029058">
    <property type="entry name" value="AB_hydrolase_fold"/>
</dbReference>
<dbReference type="GO" id="GO:0016787">
    <property type="term" value="F:hydrolase activity"/>
    <property type="evidence" value="ECO:0007669"/>
    <property type="project" value="UniProtKB-KW"/>
</dbReference>
<dbReference type="EMBL" id="JBBHJY010000001">
    <property type="protein sequence ID" value="MEJ6008857.1"/>
    <property type="molecule type" value="Genomic_DNA"/>
</dbReference>
<accession>A0ABU8S4M9</accession>
<dbReference type="PANTHER" id="PTHR33938">
    <property type="entry name" value="FERULOYL ESTERASE B-RELATED"/>
    <property type="match status" value="1"/>
</dbReference>
<protein>
    <submittedName>
        <fullName evidence="8">Tannase/feruloyl esterase family alpha/beta hydrolase</fullName>
    </submittedName>
</protein>
<evidence type="ECO:0000256" key="1">
    <source>
        <dbReference type="ARBA" id="ARBA00006249"/>
    </source>
</evidence>
<keyword evidence="6" id="KW-0106">Calcium</keyword>
<dbReference type="Pfam" id="PF07519">
    <property type="entry name" value="Tannase"/>
    <property type="match status" value="2"/>
</dbReference>
<keyword evidence="9" id="KW-1185">Reference proteome</keyword>
<evidence type="ECO:0000256" key="2">
    <source>
        <dbReference type="ARBA" id="ARBA00022487"/>
    </source>
</evidence>
<name>A0ABU8S4M9_9SPHN</name>
<evidence type="ECO:0000256" key="3">
    <source>
        <dbReference type="ARBA" id="ARBA00022723"/>
    </source>
</evidence>
<keyword evidence="2" id="KW-0719">Serine esterase</keyword>
<proteinExistence type="inferred from homology"/>
<keyword evidence="4" id="KW-0732">Signal</keyword>
<sequence>MAAPTCAQLTALRIPDVRIVRASEIRPDPVWTAPLATPPSGYAAPVRKAFCRVEGMIEDEIGFELWLPLPAEWTGRMLGTGNGGFAGFIRYEGLARGVNRGMAAASTDTGHRISEANWSIGKPRRLENYGHRGQHLLAVNSKAIIAAYYGRRPDHNYFMGCSGGGMQGMNEVQKYPADYDGIIAGAHGQSIVGISARWLNSALIAKYSPAAHMTAKDWQGVAAAATKACDAKDGAVDGIIADPRLCTFDPGTAPGLSAAQAATARTLYGPVYGKGGKVLYPGFTPGVAYAPISDPGRPGELFAQWLYGDPTWDVRQFDAGRDVPAAENAVAGASPTNPNLEAFAARGGKFISFHGWNDEIVPVRSTIDYYEKVQRYMGADKAAAFYKLYLPSGMDHCRGGVGPDNFGASFGEELPDPNSGNDLLMAMIDWVEKGVEPGRIVASKLTDGKVTMTRPVCQWPTSLRYRGKGDVNLAESWACVPPR</sequence>
<evidence type="ECO:0000256" key="7">
    <source>
        <dbReference type="ARBA" id="ARBA00023157"/>
    </source>
</evidence>
<dbReference type="RefSeq" id="WP_339964528.1">
    <property type="nucleotide sequence ID" value="NZ_JBBHJY010000001.1"/>
</dbReference>
<dbReference type="InterPro" id="IPR011118">
    <property type="entry name" value="Tannase/feruloyl_esterase"/>
</dbReference>
<reference evidence="8 9" key="1">
    <citation type="submission" date="2024-03" db="EMBL/GenBank/DDBJ databases">
        <authorList>
            <person name="Jo J.-H."/>
        </authorList>
    </citation>
    <scope>NUCLEOTIDE SEQUENCE [LARGE SCALE GENOMIC DNA]</scope>
    <source>
        <strain evidence="8 9">AS3R-12</strain>
    </source>
</reference>
<evidence type="ECO:0000313" key="8">
    <source>
        <dbReference type="EMBL" id="MEJ6008857.1"/>
    </source>
</evidence>
<dbReference type="PANTHER" id="PTHR33938:SF15">
    <property type="entry name" value="FERULOYL ESTERASE B-RELATED"/>
    <property type="match status" value="1"/>
</dbReference>
<comment type="caution">
    <text evidence="8">The sequence shown here is derived from an EMBL/GenBank/DDBJ whole genome shotgun (WGS) entry which is preliminary data.</text>
</comment>
<gene>
    <name evidence="8" type="ORF">WG900_02875</name>
</gene>
<keyword evidence="3" id="KW-0479">Metal-binding</keyword>
<keyword evidence="7" id="KW-1015">Disulfide bond</keyword>
<evidence type="ECO:0000313" key="9">
    <source>
        <dbReference type="Proteomes" id="UP001379235"/>
    </source>
</evidence>